<proteinExistence type="predicted"/>
<sequence length="56" mass="5991">MAGHINWIRTTLLSRIAAGMIKARPVGEVSGEALGLLDEMEGLLGEPVLNYAVREA</sequence>
<organism evidence="1 2">
    <name type="scientific">Streptomyces aureus</name>
    <dbReference type="NCBI Taxonomy" id="193461"/>
    <lineage>
        <taxon>Bacteria</taxon>
        <taxon>Bacillati</taxon>
        <taxon>Actinomycetota</taxon>
        <taxon>Actinomycetes</taxon>
        <taxon>Kitasatosporales</taxon>
        <taxon>Streptomycetaceae</taxon>
        <taxon>Streptomyces</taxon>
    </lineage>
</organism>
<accession>A0ABV4SU79</accession>
<protein>
    <submittedName>
        <fullName evidence="1">Uncharacterized protein</fullName>
    </submittedName>
</protein>
<gene>
    <name evidence="1" type="ORF">ACEG43_32080</name>
</gene>
<dbReference type="EMBL" id="JBGOSP010000019">
    <property type="protein sequence ID" value="MFA3840781.1"/>
    <property type="molecule type" value="Genomic_DNA"/>
</dbReference>
<keyword evidence="2" id="KW-1185">Reference proteome</keyword>
<dbReference type="Proteomes" id="UP001571476">
    <property type="component" value="Unassembled WGS sequence"/>
</dbReference>
<reference evidence="1 2" key="1">
    <citation type="submission" date="2024-08" db="EMBL/GenBank/DDBJ databases">
        <title>Genome sequence of Streptomyces aureus CACIA-1.46HGO.</title>
        <authorList>
            <person name="Evangelista-Martinez Z."/>
        </authorList>
    </citation>
    <scope>NUCLEOTIDE SEQUENCE [LARGE SCALE GENOMIC DNA]</scope>
    <source>
        <strain evidence="1 2">CACIA-1.46HGO</strain>
    </source>
</reference>
<evidence type="ECO:0000313" key="1">
    <source>
        <dbReference type="EMBL" id="MFA3840781.1"/>
    </source>
</evidence>
<evidence type="ECO:0000313" key="2">
    <source>
        <dbReference type="Proteomes" id="UP001571476"/>
    </source>
</evidence>
<comment type="caution">
    <text evidence="1">The sequence shown here is derived from an EMBL/GenBank/DDBJ whole genome shotgun (WGS) entry which is preliminary data.</text>
</comment>
<name>A0ABV4SU79_9ACTN</name>
<dbReference type="RefSeq" id="WP_372565217.1">
    <property type="nucleotide sequence ID" value="NZ_JBGOSP010000019.1"/>
</dbReference>